<organism evidence="1 2">
    <name type="scientific">Paraburkholderia unamae</name>
    <dbReference type="NCBI Taxonomy" id="219649"/>
    <lineage>
        <taxon>Bacteria</taxon>
        <taxon>Pseudomonadati</taxon>
        <taxon>Pseudomonadota</taxon>
        <taxon>Betaproteobacteria</taxon>
        <taxon>Burkholderiales</taxon>
        <taxon>Burkholderiaceae</taxon>
        <taxon>Paraburkholderia</taxon>
    </lineage>
</organism>
<protein>
    <submittedName>
        <fullName evidence="1">Chloride channel protein</fullName>
    </submittedName>
</protein>
<dbReference type="Proteomes" id="UP001392318">
    <property type="component" value="Unassembled WGS sequence"/>
</dbReference>
<accession>A0ACC6RXX7</accession>
<sequence>MRVSDLVDSRTILRSRRRWLYFGVFWLGAIATGLVAVVYARLVDFGYSLFVQMTGHNRWLPL</sequence>
<proteinExistence type="predicted"/>
<gene>
    <name evidence="1" type="ORF">VSR83_41080</name>
</gene>
<evidence type="ECO:0000313" key="1">
    <source>
        <dbReference type="EMBL" id="MEM5406304.1"/>
    </source>
</evidence>
<keyword evidence="2" id="KW-1185">Reference proteome</keyword>
<comment type="caution">
    <text evidence="1">The sequence shown here is derived from an EMBL/GenBank/DDBJ whole genome shotgun (WGS) entry which is preliminary data.</text>
</comment>
<reference evidence="1" key="1">
    <citation type="submission" date="2024-01" db="EMBL/GenBank/DDBJ databases">
        <title>The diversity of rhizobia nodulating Mimosa spp. in eleven states of Brazil covering several biomes is determined by host plant, location, and edaphic factors.</title>
        <authorList>
            <person name="Rouws L."/>
            <person name="Barauna A."/>
            <person name="Beukes C."/>
            <person name="De Faria S.M."/>
            <person name="Gross E."/>
            <person name="Dos Reis Junior F.B."/>
            <person name="Simon M."/>
            <person name="Maluk M."/>
            <person name="Odee D.W."/>
            <person name="Kenicer G."/>
            <person name="Young J.P.W."/>
            <person name="Reis V.M."/>
            <person name="Zilli J."/>
            <person name="James E.K."/>
        </authorList>
    </citation>
    <scope>NUCLEOTIDE SEQUENCE</scope>
    <source>
        <strain evidence="1">JPY452</strain>
    </source>
</reference>
<evidence type="ECO:0000313" key="2">
    <source>
        <dbReference type="Proteomes" id="UP001392318"/>
    </source>
</evidence>
<name>A0ACC6RXX7_9BURK</name>
<feature type="non-terminal residue" evidence="1">
    <location>
        <position position="62"/>
    </location>
</feature>
<dbReference type="EMBL" id="JAYMRU010000071">
    <property type="protein sequence ID" value="MEM5406304.1"/>
    <property type="molecule type" value="Genomic_DNA"/>
</dbReference>